<dbReference type="Pfam" id="PF01243">
    <property type="entry name" value="PNPOx_N"/>
    <property type="match status" value="1"/>
</dbReference>
<dbReference type="SUPFAM" id="SSF50475">
    <property type="entry name" value="FMN-binding split barrel"/>
    <property type="match status" value="1"/>
</dbReference>
<dbReference type="Proteomes" id="UP000199155">
    <property type="component" value="Unassembled WGS sequence"/>
</dbReference>
<evidence type="ECO:0000313" key="3">
    <source>
        <dbReference type="Proteomes" id="UP000199155"/>
    </source>
</evidence>
<dbReference type="AlphaFoldDB" id="A0A1G9JIT9"/>
<organism evidence="2 3">
    <name type="scientific">Streptomyces indicus</name>
    <dbReference type="NCBI Taxonomy" id="417292"/>
    <lineage>
        <taxon>Bacteria</taxon>
        <taxon>Bacillati</taxon>
        <taxon>Actinomycetota</taxon>
        <taxon>Actinomycetes</taxon>
        <taxon>Kitasatosporales</taxon>
        <taxon>Streptomycetaceae</taxon>
        <taxon>Streptomyces</taxon>
    </lineage>
</organism>
<keyword evidence="3" id="KW-1185">Reference proteome</keyword>
<accession>A0A1G9JIT9</accession>
<dbReference type="InterPro" id="IPR011576">
    <property type="entry name" value="Pyridox_Oxase_N"/>
</dbReference>
<dbReference type="STRING" id="417292.SAMN05421806_13120"/>
<dbReference type="InterPro" id="IPR012349">
    <property type="entry name" value="Split_barrel_FMN-bd"/>
</dbReference>
<gene>
    <name evidence="2" type="ORF">SAMN05421806_13120</name>
</gene>
<dbReference type="Gene3D" id="2.30.110.10">
    <property type="entry name" value="Electron Transport, Fmn-binding Protein, Chain A"/>
    <property type="match status" value="1"/>
</dbReference>
<dbReference type="RefSeq" id="WP_093618095.1">
    <property type="nucleotide sequence ID" value="NZ_FNFF01000031.1"/>
</dbReference>
<sequence length="154" mass="17346">MENPPARSAEERKRHTLRRLEEDVDLWVASAEAGTGAPYLVPLSFAWDGTSLLFATTATSITGRNLLASGQARIGLGPTRDVVMVDGPVQAHTAEELSEETHAWFAESSGWDPRRQSNAEAYRWFRLTPRRIQAWREANEIQGRDLMRDGKWLV</sequence>
<proteinExistence type="predicted"/>
<feature type="domain" description="Pyridoxamine 5'-phosphate oxidase N-terminal" evidence="1">
    <location>
        <begin position="26"/>
        <end position="135"/>
    </location>
</feature>
<evidence type="ECO:0000313" key="2">
    <source>
        <dbReference type="EMBL" id="SDL37146.1"/>
    </source>
</evidence>
<protein>
    <submittedName>
        <fullName evidence="2">Pyridoxamine 5'-phosphate oxidase</fullName>
    </submittedName>
</protein>
<evidence type="ECO:0000259" key="1">
    <source>
        <dbReference type="Pfam" id="PF01243"/>
    </source>
</evidence>
<dbReference type="EMBL" id="FNFF01000031">
    <property type="protein sequence ID" value="SDL37146.1"/>
    <property type="molecule type" value="Genomic_DNA"/>
</dbReference>
<name>A0A1G9JIT9_9ACTN</name>
<reference evidence="2 3" key="1">
    <citation type="submission" date="2016-10" db="EMBL/GenBank/DDBJ databases">
        <authorList>
            <person name="de Groot N.N."/>
        </authorList>
    </citation>
    <scope>NUCLEOTIDE SEQUENCE [LARGE SCALE GENOMIC DNA]</scope>
    <source>
        <strain evidence="2 3">CGMCC 4.5727</strain>
    </source>
</reference>
<dbReference type="OrthoDB" id="3627463at2"/>